<dbReference type="GO" id="GO:0003700">
    <property type="term" value="F:DNA-binding transcription factor activity"/>
    <property type="evidence" value="ECO:0007669"/>
    <property type="project" value="TreeGrafter"/>
</dbReference>
<dbReference type="InterPro" id="IPR014757">
    <property type="entry name" value="Tscrpt_reg_IclR_C"/>
</dbReference>
<dbReference type="PROSITE" id="PS51078">
    <property type="entry name" value="ICLR_ED"/>
    <property type="match status" value="1"/>
</dbReference>
<dbReference type="GO" id="GO:0045892">
    <property type="term" value="P:negative regulation of DNA-templated transcription"/>
    <property type="evidence" value="ECO:0007669"/>
    <property type="project" value="TreeGrafter"/>
</dbReference>
<protein>
    <submittedName>
        <fullName evidence="2">Transcriptional regulator, IclR-family</fullName>
    </submittedName>
</protein>
<keyword evidence="3" id="KW-1185">Reference proteome</keyword>
<dbReference type="PANTHER" id="PTHR30136:SF34">
    <property type="entry name" value="TRANSCRIPTIONAL REGULATOR"/>
    <property type="match status" value="1"/>
</dbReference>
<dbReference type="RefSeq" id="WP_011811557.1">
    <property type="nucleotide sequence ID" value="NC_008786.1"/>
</dbReference>
<dbReference type="STRING" id="391735.Veis_3861"/>
<dbReference type="InterPro" id="IPR050707">
    <property type="entry name" value="HTH_MetabolicPath_Reg"/>
</dbReference>
<dbReference type="GO" id="GO:0003677">
    <property type="term" value="F:DNA binding"/>
    <property type="evidence" value="ECO:0007669"/>
    <property type="project" value="TreeGrafter"/>
</dbReference>
<reference evidence="3" key="1">
    <citation type="submission" date="2006-12" db="EMBL/GenBank/DDBJ databases">
        <title>Complete sequence of chromosome 1 of Verminephrobacter eiseniae EF01-2.</title>
        <authorList>
            <person name="Copeland A."/>
            <person name="Lucas S."/>
            <person name="Lapidus A."/>
            <person name="Barry K."/>
            <person name="Detter J.C."/>
            <person name="Glavina del Rio T."/>
            <person name="Dalin E."/>
            <person name="Tice H."/>
            <person name="Pitluck S."/>
            <person name="Chertkov O."/>
            <person name="Brettin T."/>
            <person name="Bruce D."/>
            <person name="Han C."/>
            <person name="Tapia R."/>
            <person name="Gilna P."/>
            <person name="Schmutz J."/>
            <person name="Larimer F."/>
            <person name="Land M."/>
            <person name="Hauser L."/>
            <person name="Kyrpides N."/>
            <person name="Kim E."/>
            <person name="Stahl D."/>
            <person name="Richardson P."/>
        </authorList>
    </citation>
    <scope>NUCLEOTIDE SEQUENCE [LARGE SCALE GENOMIC DNA]</scope>
    <source>
        <strain evidence="3">EF01-2</strain>
    </source>
</reference>
<dbReference type="Pfam" id="PF01614">
    <property type="entry name" value="IclR_C"/>
    <property type="match status" value="1"/>
</dbReference>
<evidence type="ECO:0000313" key="2">
    <source>
        <dbReference type="EMBL" id="ABM59570.1"/>
    </source>
</evidence>
<name>A1WPL3_VEREI</name>
<accession>A1WPL3</accession>
<dbReference type="eggNOG" id="COG1414">
    <property type="taxonomic scope" value="Bacteria"/>
</dbReference>
<dbReference type="GeneID" id="76463854"/>
<organism evidence="2 3">
    <name type="scientific">Verminephrobacter eiseniae (strain EF01-2)</name>
    <dbReference type="NCBI Taxonomy" id="391735"/>
    <lineage>
        <taxon>Bacteria</taxon>
        <taxon>Pseudomonadati</taxon>
        <taxon>Pseudomonadota</taxon>
        <taxon>Betaproteobacteria</taxon>
        <taxon>Burkholderiales</taxon>
        <taxon>Comamonadaceae</taxon>
        <taxon>Verminephrobacter</taxon>
    </lineage>
</organism>
<dbReference type="InterPro" id="IPR029016">
    <property type="entry name" value="GAF-like_dom_sf"/>
</dbReference>
<dbReference type="HOGENOM" id="CLU_1991714_0_0_4"/>
<dbReference type="PANTHER" id="PTHR30136">
    <property type="entry name" value="HELIX-TURN-HELIX TRANSCRIPTIONAL REGULATOR, ICLR FAMILY"/>
    <property type="match status" value="1"/>
</dbReference>
<feature type="domain" description="IclR-ED" evidence="1">
    <location>
        <begin position="1"/>
        <end position="125"/>
    </location>
</feature>
<gene>
    <name evidence="2" type="ordered locus">Veis_3861</name>
</gene>
<dbReference type="Proteomes" id="UP000000374">
    <property type="component" value="Chromosome"/>
</dbReference>
<dbReference type="EMBL" id="CP000542">
    <property type="protein sequence ID" value="ABM59570.1"/>
    <property type="molecule type" value="Genomic_DNA"/>
</dbReference>
<evidence type="ECO:0000313" key="3">
    <source>
        <dbReference type="Proteomes" id="UP000000374"/>
    </source>
</evidence>
<dbReference type="Gene3D" id="3.30.450.40">
    <property type="match status" value="1"/>
</dbReference>
<dbReference type="AlphaFoldDB" id="A1WPL3"/>
<proteinExistence type="predicted"/>
<sequence length="125" mass="13586">MRRVTLGTRVPVQKTAVGLAYLAALPPEVLQSVLARIGVSASSRGAQRRRELESAVAQGKKRGYSIAAFMPGNEAVGRAFIGPDHQLYAMNISFEAREGSKTKDCKRFAQVLKDLIDAIQQAWGN</sequence>
<dbReference type="KEGG" id="vei:Veis_3861"/>
<evidence type="ECO:0000259" key="1">
    <source>
        <dbReference type="PROSITE" id="PS51078"/>
    </source>
</evidence>
<dbReference type="SUPFAM" id="SSF55781">
    <property type="entry name" value="GAF domain-like"/>
    <property type="match status" value="1"/>
</dbReference>